<evidence type="ECO:0000313" key="3">
    <source>
        <dbReference type="Proteomes" id="UP000825935"/>
    </source>
</evidence>
<evidence type="ECO:0000256" key="1">
    <source>
        <dbReference type="SAM" id="SignalP"/>
    </source>
</evidence>
<organism evidence="2 3">
    <name type="scientific">Ceratopteris richardii</name>
    <name type="common">Triangle waterfern</name>
    <dbReference type="NCBI Taxonomy" id="49495"/>
    <lineage>
        <taxon>Eukaryota</taxon>
        <taxon>Viridiplantae</taxon>
        <taxon>Streptophyta</taxon>
        <taxon>Embryophyta</taxon>
        <taxon>Tracheophyta</taxon>
        <taxon>Polypodiopsida</taxon>
        <taxon>Polypodiidae</taxon>
        <taxon>Polypodiales</taxon>
        <taxon>Pteridineae</taxon>
        <taxon>Pteridaceae</taxon>
        <taxon>Parkerioideae</taxon>
        <taxon>Ceratopteris</taxon>
    </lineage>
</organism>
<name>A0A8T2RTY6_CERRI</name>
<keyword evidence="3" id="KW-1185">Reference proteome</keyword>
<accession>A0A8T2RTY6</accession>
<dbReference type="Proteomes" id="UP000825935">
    <property type="component" value="Chromosome 24"/>
</dbReference>
<comment type="caution">
    <text evidence="2">The sequence shown here is derived from an EMBL/GenBank/DDBJ whole genome shotgun (WGS) entry which is preliminary data.</text>
</comment>
<protein>
    <recommendedName>
        <fullName evidence="4">Secreted protein</fullName>
    </recommendedName>
</protein>
<dbReference type="AlphaFoldDB" id="A0A8T2RTY6"/>
<dbReference type="EMBL" id="CM035429">
    <property type="protein sequence ID" value="KAH7299690.1"/>
    <property type="molecule type" value="Genomic_DNA"/>
</dbReference>
<evidence type="ECO:0008006" key="4">
    <source>
        <dbReference type="Google" id="ProtNLM"/>
    </source>
</evidence>
<feature type="chain" id="PRO_5035862924" description="Secreted protein" evidence="1">
    <location>
        <begin position="29"/>
        <end position="119"/>
    </location>
</feature>
<proteinExistence type="predicted"/>
<keyword evidence="1" id="KW-0732">Signal</keyword>
<feature type="signal peptide" evidence="1">
    <location>
        <begin position="1"/>
        <end position="28"/>
    </location>
</feature>
<sequence>MVSSVISLRIVYISLLLAILKEIHSSLGERLPYCACICLQRHRFRLKNVDIWTFHSEIFGGPLFFGHAGYIRRKLYLIIVLQTCLLLLSKKLKRLLNLPLECMKKVSSSPFSEIQKICN</sequence>
<reference evidence="2" key="1">
    <citation type="submission" date="2021-08" db="EMBL/GenBank/DDBJ databases">
        <title>WGS assembly of Ceratopteris richardii.</title>
        <authorList>
            <person name="Marchant D.B."/>
            <person name="Chen G."/>
            <person name="Jenkins J."/>
            <person name="Shu S."/>
            <person name="Leebens-Mack J."/>
            <person name="Grimwood J."/>
            <person name="Schmutz J."/>
            <person name="Soltis P."/>
            <person name="Soltis D."/>
            <person name="Chen Z.-H."/>
        </authorList>
    </citation>
    <scope>NUCLEOTIDE SEQUENCE</scope>
    <source>
        <strain evidence="2">Whitten #5841</strain>
        <tissue evidence="2">Leaf</tissue>
    </source>
</reference>
<gene>
    <name evidence="2" type="ORF">KP509_24G024600</name>
</gene>
<evidence type="ECO:0000313" key="2">
    <source>
        <dbReference type="EMBL" id="KAH7299690.1"/>
    </source>
</evidence>